<evidence type="ECO:0000313" key="3">
    <source>
        <dbReference type="Proteomes" id="UP000306509"/>
    </source>
</evidence>
<dbReference type="SUPFAM" id="SSF51230">
    <property type="entry name" value="Single hybrid motif"/>
    <property type="match status" value="1"/>
</dbReference>
<dbReference type="Pfam" id="PF00364">
    <property type="entry name" value="Biotin_lipoyl"/>
    <property type="match status" value="1"/>
</dbReference>
<gene>
    <name evidence="2" type="ORF">DSM106044_01636</name>
</gene>
<dbReference type="InterPro" id="IPR011053">
    <property type="entry name" value="Single_hybrid_motif"/>
</dbReference>
<keyword evidence="2" id="KW-0808">Transferase</keyword>
<feature type="domain" description="Lipoyl-binding" evidence="1">
    <location>
        <begin position="35"/>
        <end position="92"/>
    </location>
</feature>
<accession>A0A4U8Q983</accession>
<proteinExistence type="predicted"/>
<dbReference type="STRING" id="180332.GCA_000797495_03109"/>
<keyword evidence="3" id="KW-1185">Reference proteome</keyword>
<protein>
    <submittedName>
        <fullName evidence="2">Dihydrolipoamide succinyltransferase</fullName>
    </submittedName>
</protein>
<dbReference type="Gene3D" id="2.40.50.100">
    <property type="match status" value="1"/>
</dbReference>
<evidence type="ECO:0000313" key="2">
    <source>
        <dbReference type="EMBL" id="TLD01491.1"/>
    </source>
</evidence>
<dbReference type="RefSeq" id="WP_138002226.1">
    <property type="nucleotide sequence ID" value="NZ_QGQD01000037.1"/>
</dbReference>
<evidence type="ECO:0000259" key="1">
    <source>
        <dbReference type="Pfam" id="PF00364"/>
    </source>
</evidence>
<name>A0A4U8Q983_9FIRM</name>
<reference evidence="2 3" key="1">
    <citation type="journal article" date="2019" name="Anaerobe">
        <title>Detection of Robinsoniella peoriensis in multiple bone samples of a trauma patient.</title>
        <authorList>
            <person name="Schrottner P."/>
            <person name="Hartwich K."/>
            <person name="Bunk B."/>
            <person name="Schober I."/>
            <person name="Helbig S."/>
            <person name="Rudolph W.W."/>
            <person name="Gunzer F."/>
        </authorList>
    </citation>
    <scope>NUCLEOTIDE SEQUENCE [LARGE SCALE GENOMIC DNA]</scope>
    <source>
        <strain evidence="2 3">DSM 106044</strain>
    </source>
</reference>
<dbReference type="AlphaFoldDB" id="A0A4U8Q983"/>
<organism evidence="2 3">
    <name type="scientific">Robinsoniella peoriensis</name>
    <dbReference type="NCBI Taxonomy" id="180332"/>
    <lineage>
        <taxon>Bacteria</taxon>
        <taxon>Bacillati</taxon>
        <taxon>Bacillota</taxon>
        <taxon>Clostridia</taxon>
        <taxon>Lachnospirales</taxon>
        <taxon>Lachnospiraceae</taxon>
        <taxon>Robinsoniella</taxon>
    </lineage>
</organism>
<dbReference type="InterPro" id="IPR000089">
    <property type="entry name" value="Biotin_lipoyl"/>
</dbReference>
<comment type="caution">
    <text evidence="2">The sequence shown here is derived from an EMBL/GenBank/DDBJ whole genome shotgun (WGS) entry which is preliminary data.</text>
</comment>
<dbReference type="EMBL" id="QGQD01000037">
    <property type="protein sequence ID" value="TLD01491.1"/>
    <property type="molecule type" value="Genomic_DNA"/>
</dbReference>
<dbReference type="GO" id="GO:0016740">
    <property type="term" value="F:transferase activity"/>
    <property type="evidence" value="ECO:0007669"/>
    <property type="project" value="UniProtKB-KW"/>
</dbReference>
<sequence length="101" mass="11380">MSRIEITVPKKAMPKKDPVHPCPCQDRPVNLTFKTGTLTWLKEVGEAVEEGETVCEGEVEKKALEFTTPCSGILCEICIEDEEEFAYQEILGYIEDGKEQE</sequence>
<dbReference type="Proteomes" id="UP000306509">
    <property type="component" value="Unassembled WGS sequence"/>
</dbReference>